<comment type="caution">
    <text evidence="3">The sequence shown here is derived from an EMBL/GenBank/DDBJ whole genome shotgun (WGS) entry which is preliminary data.</text>
</comment>
<evidence type="ECO:0000313" key="4">
    <source>
        <dbReference type="Proteomes" id="UP000036987"/>
    </source>
</evidence>
<dbReference type="InterPro" id="IPR011989">
    <property type="entry name" value="ARM-like"/>
</dbReference>
<dbReference type="SMART" id="SM00185">
    <property type="entry name" value="ARM"/>
    <property type="match status" value="5"/>
</dbReference>
<dbReference type="OrthoDB" id="7537227at2759"/>
<dbReference type="GO" id="GO:0005634">
    <property type="term" value="C:nucleus"/>
    <property type="evidence" value="ECO:0000318"/>
    <property type="project" value="GO_Central"/>
</dbReference>
<dbReference type="EMBL" id="LFYR01000265">
    <property type="protein sequence ID" value="KMZ74629.1"/>
    <property type="molecule type" value="Genomic_DNA"/>
</dbReference>
<dbReference type="Pfam" id="PF25598">
    <property type="entry name" value="ARM_PUB"/>
    <property type="match status" value="1"/>
</dbReference>
<evidence type="ECO:0000259" key="2">
    <source>
        <dbReference type="Pfam" id="PF25598"/>
    </source>
</evidence>
<evidence type="ECO:0000313" key="3">
    <source>
        <dbReference type="EMBL" id="KMZ74629.1"/>
    </source>
</evidence>
<evidence type="ECO:0000256" key="1">
    <source>
        <dbReference type="ARBA" id="ARBA00022786"/>
    </source>
</evidence>
<protein>
    <submittedName>
        <fullName evidence="3">U-box domain-containing protein</fullName>
    </submittedName>
</protein>
<dbReference type="GO" id="GO:0005737">
    <property type="term" value="C:cytoplasm"/>
    <property type="evidence" value="ECO:0000318"/>
    <property type="project" value="GO_Central"/>
</dbReference>
<dbReference type="InterPro" id="IPR000225">
    <property type="entry name" value="Armadillo"/>
</dbReference>
<dbReference type="InterPro" id="IPR058678">
    <property type="entry name" value="ARM_PUB"/>
</dbReference>
<dbReference type="SUPFAM" id="SSF48371">
    <property type="entry name" value="ARM repeat"/>
    <property type="match status" value="1"/>
</dbReference>
<keyword evidence="4" id="KW-1185">Reference proteome</keyword>
<keyword evidence="1" id="KW-0833">Ubl conjugation pathway</keyword>
<dbReference type="PANTHER" id="PTHR23315">
    <property type="entry name" value="U BOX DOMAIN-CONTAINING"/>
    <property type="match status" value="1"/>
</dbReference>
<dbReference type="OMA" id="CDSHEKI"/>
<dbReference type="Gene3D" id="1.25.10.10">
    <property type="entry name" value="Leucine-rich Repeat Variant"/>
    <property type="match status" value="2"/>
</dbReference>
<name>A0A0K9Q0F6_ZOSMR</name>
<reference evidence="4" key="1">
    <citation type="journal article" date="2016" name="Nature">
        <title>The genome of the seagrass Zostera marina reveals angiosperm adaptation to the sea.</title>
        <authorList>
            <person name="Olsen J.L."/>
            <person name="Rouze P."/>
            <person name="Verhelst B."/>
            <person name="Lin Y.-C."/>
            <person name="Bayer T."/>
            <person name="Collen J."/>
            <person name="Dattolo E."/>
            <person name="De Paoli E."/>
            <person name="Dittami S."/>
            <person name="Maumus F."/>
            <person name="Michel G."/>
            <person name="Kersting A."/>
            <person name="Lauritano C."/>
            <person name="Lohaus R."/>
            <person name="Toepel M."/>
            <person name="Tonon T."/>
            <person name="Vanneste K."/>
            <person name="Amirebrahimi M."/>
            <person name="Brakel J."/>
            <person name="Bostroem C."/>
            <person name="Chovatia M."/>
            <person name="Grimwood J."/>
            <person name="Jenkins J.W."/>
            <person name="Jueterbock A."/>
            <person name="Mraz A."/>
            <person name="Stam W.T."/>
            <person name="Tice H."/>
            <person name="Bornberg-Bauer E."/>
            <person name="Green P.J."/>
            <person name="Pearson G.A."/>
            <person name="Procaccini G."/>
            <person name="Duarte C.M."/>
            <person name="Schmutz J."/>
            <person name="Reusch T.B.H."/>
            <person name="Van de Peer Y."/>
        </authorList>
    </citation>
    <scope>NUCLEOTIDE SEQUENCE [LARGE SCALE GENOMIC DNA]</scope>
    <source>
        <strain evidence="4">cv. Finnish</strain>
    </source>
</reference>
<accession>A0A0K9Q0F6</accession>
<dbReference type="InterPro" id="IPR016024">
    <property type="entry name" value="ARM-type_fold"/>
</dbReference>
<organism evidence="3 4">
    <name type="scientific">Zostera marina</name>
    <name type="common">Eelgrass</name>
    <dbReference type="NCBI Taxonomy" id="29655"/>
    <lineage>
        <taxon>Eukaryota</taxon>
        <taxon>Viridiplantae</taxon>
        <taxon>Streptophyta</taxon>
        <taxon>Embryophyta</taxon>
        <taxon>Tracheophyta</taxon>
        <taxon>Spermatophyta</taxon>
        <taxon>Magnoliopsida</taxon>
        <taxon>Liliopsida</taxon>
        <taxon>Zosteraceae</taxon>
        <taxon>Zostera</taxon>
    </lineage>
</organism>
<proteinExistence type="predicted"/>
<dbReference type="AlphaFoldDB" id="A0A0K9Q0F6"/>
<gene>
    <name evidence="3" type="ORF">ZOSMA_124G00190</name>
</gene>
<dbReference type="Proteomes" id="UP000036987">
    <property type="component" value="Unassembled WGS sequence"/>
</dbReference>
<feature type="domain" description="U-box" evidence="2">
    <location>
        <begin position="31"/>
        <end position="298"/>
    </location>
</feature>
<dbReference type="PANTHER" id="PTHR23315:SF65">
    <property type="entry name" value="ARM REPEAT SUPERFAMILY PROTEIN"/>
    <property type="match status" value="1"/>
</dbReference>
<sequence>MTTVEESCRVQQPSKEAAISALEKIMDGVTSGEENRMVDAAREIRRLTKNSSKNRRHLSKTIEPLVLMLENGSVACNESALIALLNLAVRDERNKTKIVNSGALLPLTGYLCSTNTTLQECATATLLTLTASKSKKEIITDFGMIPILVNILRDGSLQSKIDALLALYNLFPLGHNLSTILSLRPVASIVSLLNSCKKSSKHVEKSISLLESLLGFEDGRVALAEKEGGLLTVVEVLEEGSSKSKEHALGALLTICESEEQERENYREAILEEGVIPGLLELTVQGSPESQVKARRLLEILRGAPSQRTQLHADTLDNIVTNIVSKIDGDNEEEKMEKSKKMMEEMVKISMEQSLTHLQQRASVV</sequence>